<dbReference type="SUPFAM" id="SSF54211">
    <property type="entry name" value="Ribosomal protein S5 domain 2-like"/>
    <property type="match status" value="1"/>
</dbReference>
<keyword evidence="11" id="KW-1185">Reference proteome</keyword>
<evidence type="ECO:0000256" key="2">
    <source>
        <dbReference type="ARBA" id="ARBA00022722"/>
    </source>
</evidence>
<dbReference type="Gene3D" id="3.30.230.10">
    <property type="match status" value="1"/>
</dbReference>
<evidence type="ECO:0000256" key="1">
    <source>
        <dbReference type="ARBA" id="ARBA00022694"/>
    </source>
</evidence>
<comment type="subunit">
    <text evidence="6">Consists of a catalytic RNA component (M1 or rnpB) and a protein subunit.</text>
</comment>
<reference evidence="8 11" key="3">
    <citation type="submission" date="2018-07" db="EMBL/GenBank/DDBJ databases">
        <title>Leeuwenhoekiella genomics.</title>
        <authorList>
            <person name="Tahon G."/>
            <person name="Willems A."/>
        </authorList>
    </citation>
    <scope>NUCLEOTIDE SEQUENCE [LARGE SCALE GENOMIC DNA]</scope>
    <source>
        <strain evidence="8 11">LMG 24856</strain>
    </source>
</reference>
<dbReference type="Pfam" id="PF00825">
    <property type="entry name" value="Ribonuclease_P"/>
    <property type="match status" value="1"/>
</dbReference>
<comment type="similarity">
    <text evidence="6">Belongs to the RnpA family.</text>
</comment>
<evidence type="ECO:0000256" key="5">
    <source>
        <dbReference type="ARBA" id="ARBA00022884"/>
    </source>
</evidence>
<comment type="function">
    <text evidence="6">RNaseP catalyzes the removal of the 5'-leader sequence from pre-tRNA to produce the mature 5'-terminus. It can also cleave other RNA substrates such as 4.5S RNA. The protein component plays an auxiliary but essential role in vivo by binding to the 5'-leader sequence and broadening the substrate specificity of the ribozyme.</text>
</comment>
<dbReference type="GO" id="GO:0030677">
    <property type="term" value="C:ribonuclease P complex"/>
    <property type="evidence" value="ECO:0007669"/>
    <property type="project" value="TreeGrafter"/>
</dbReference>
<name>A0A1M5VYH7_9FLAO</name>
<evidence type="ECO:0000313" key="10">
    <source>
        <dbReference type="Proteomes" id="UP000184240"/>
    </source>
</evidence>
<dbReference type="NCBIfam" id="TIGR00188">
    <property type="entry name" value="rnpA"/>
    <property type="match status" value="1"/>
</dbReference>
<dbReference type="HAMAP" id="MF_00227">
    <property type="entry name" value="RNase_P"/>
    <property type="match status" value="1"/>
</dbReference>
<keyword evidence="1 6" id="KW-0819">tRNA processing</keyword>
<dbReference type="InterPro" id="IPR014721">
    <property type="entry name" value="Ribsml_uS5_D2-typ_fold_subgr"/>
</dbReference>
<dbReference type="AlphaFoldDB" id="A0A1M5VYH7"/>
<evidence type="ECO:0000256" key="3">
    <source>
        <dbReference type="ARBA" id="ARBA00022759"/>
    </source>
</evidence>
<dbReference type="Proteomes" id="UP000184240">
    <property type="component" value="Unassembled WGS sequence"/>
</dbReference>
<dbReference type="PANTHER" id="PTHR33992">
    <property type="entry name" value="RIBONUCLEASE P PROTEIN COMPONENT"/>
    <property type="match status" value="1"/>
</dbReference>
<keyword evidence="2 6" id="KW-0540">Nuclease</keyword>
<sequence length="131" mass="15248">MDQTFPKKEHLKRKKLLDKLFSEGQKINSYPLLLFYVPTALPEEQVPIQAGVSVAKRNHKKAVTRNRLKRLMREVYRKNKTQFQTNDKTFAFMFIYTGKEIASYTELEKAMLKLIAKFNAKTAATDQEAGF</sequence>
<evidence type="ECO:0000313" key="9">
    <source>
        <dbReference type="EMBL" id="SHH79983.1"/>
    </source>
</evidence>
<dbReference type="PANTHER" id="PTHR33992:SF1">
    <property type="entry name" value="RIBONUCLEASE P PROTEIN COMPONENT"/>
    <property type="match status" value="1"/>
</dbReference>
<dbReference type="InterPro" id="IPR020568">
    <property type="entry name" value="Ribosomal_Su5_D2-typ_SF"/>
</dbReference>
<evidence type="ECO:0000256" key="7">
    <source>
        <dbReference type="NCBIfam" id="TIGR00188"/>
    </source>
</evidence>
<evidence type="ECO:0000313" key="11">
    <source>
        <dbReference type="Proteomes" id="UP000290037"/>
    </source>
</evidence>
<keyword evidence="4 6" id="KW-0378">Hydrolase</keyword>
<dbReference type="InterPro" id="IPR000100">
    <property type="entry name" value="RNase_P"/>
</dbReference>
<dbReference type="EMBL" id="FQXT01000002">
    <property type="protein sequence ID" value="SHH79983.1"/>
    <property type="molecule type" value="Genomic_DNA"/>
</dbReference>
<dbReference type="EC" id="3.1.26.5" evidence="6 7"/>
<gene>
    <name evidence="6" type="primary">rnpA</name>
    <name evidence="8" type="ORF">DSM01_250</name>
    <name evidence="9" type="ORF">SAMN04487999_0957</name>
</gene>
<accession>A0A1M5VYH7</accession>
<dbReference type="GO" id="GO:0000049">
    <property type="term" value="F:tRNA binding"/>
    <property type="evidence" value="ECO:0007669"/>
    <property type="project" value="UniProtKB-UniRule"/>
</dbReference>
<protein>
    <recommendedName>
        <fullName evidence="6 7">Ribonuclease P protein component</fullName>
        <shortName evidence="6">RNase P protein</shortName>
        <shortName evidence="6">RNaseP protein</shortName>
        <ecNumber evidence="6 7">3.1.26.5</ecNumber>
    </recommendedName>
    <alternativeName>
        <fullName evidence="6">Protein C5</fullName>
    </alternativeName>
</protein>
<proteinExistence type="inferred from homology"/>
<evidence type="ECO:0000256" key="4">
    <source>
        <dbReference type="ARBA" id="ARBA00022801"/>
    </source>
</evidence>
<dbReference type="OrthoDB" id="1524972at2"/>
<dbReference type="Proteomes" id="UP000290037">
    <property type="component" value="Unassembled WGS sequence"/>
</dbReference>
<evidence type="ECO:0000256" key="6">
    <source>
        <dbReference type="HAMAP-Rule" id="MF_00227"/>
    </source>
</evidence>
<dbReference type="EMBL" id="QOVN01000001">
    <property type="protein sequence ID" value="RXG31113.1"/>
    <property type="molecule type" value="Genomic_DNA"/>
</dbReference>
<dbReference type="STRING" id="573501.SAMN04487999_0957"/>
<keyword evidence="5 6" id="KW-0694">RNA-binding</keyword>
<keyword evidence="3 6" id="KW-0255">Endonuclease</keyword>
<dbReference type="GO" id="GO:0042781">
    <property type="term" value="F:3'-tRNA processing endoribonuclease activity"/>
    <property type="evidence" value="ECO:0007669"/>
    <property type="project" value="TreeGrafter"/>
</dbReference>
<reference evidence="9" key="2">
    <citation type="submission" date="2016-11" db="EMBL/GenBank/DDBJ databases">
        <authorList>
            <person name="Jaros S."/>
            <person name="Januszkiewicz K."/>
            <person name="Wedrychowicz H."/>
        </authorList>
    </citation>
    <scope>NUCLEOTIDE SEQUENCE [LARGE SCALE GENOMIC DNA]</scope>
    <source>
        <strain evidence="9">DSM 19859</strain>
    </source>
</reference>
<evidence type="ECO:0000313" key="8">
    <source>
        <dbReference type="EMBL" id="RXG31113.1"/>
    </source>
</evidence>
<dbReference type="RefSeq" id="WP_072980953.1">
    <property type="nucleotide sequence ID" value="NZ_FQXT01000002.1"/>
</dbReference>
<reference evidence="10" key="1">
    <citation type="submission" date="2016-11" db="EMBL/GenBank/DDBJ databases">
        <authorList>
            <person name="Varghese N."/>
            <person name="Submissions S."/>
        </authorList>
    </citation>
    <scope>NUCLEOTIDE SEQUENCE [LARGE SCALE GENOMIC DNA]</scope>
    <source>
        <strain evidence="10">DSM 19859</strain>
    </source>
</reference>
<dbReference type="GO" id="GO:0004526">
    <property type="term" value="F:ribonuclease P activity"/>
    <property type="evidence" value="ECO:0007669"/>
    <property type="project" value="UniProtKB-UniRule"/>
</dbReference>
<dbReference type="GO" id="GO:0001682">
    <property type="term" value="P:tRNA 5'-leader removal"/>
    <property type="evidence" value="ECO:0007669"/>
    <property type="project" value="UniProtKB-UniRule"/>
</dbReference>
<organism evidence="9 10">
    <name type="scientific">Leeuwenhoekiella palythoae</name>
    <dbReference type="NCBI Taxonomy" id="573501"/>
    <lineage>
        <taxon>Bacteria</taxon>
        <taxon>Pseudomonadati</taxon>
        <taxon>Bacteroidota</taxon>
        <taxon>Flavobacteriia</taxon>
        <taxon>Flavobacteriales</taxon>
        <taxon>Flavobacteriaceae</taxon>
        <taxon>Leeuwenhoekiella</taxon>
    </lineage>
</organism>
<comment type="catalytic activity">
    <reaction evidence="6">
        <text>Endonucleolytic cleavage of RNA, removing 5'-extranucleotides from tRNA precursor.</text>
        <dbReference type="EC" id="3.1.26.5"/>
    </reaction>
</comment>